<reference evidence="2" key="1">
    <citation type="submission" date="2021-04" db="EMBL/GenBank/DDBJ databases">
        <title>Phycicoccus avicenniae sp. nov., a novel endophytic actinomycetes isolated from branch of Avicennia mariana.</title>
        <authorList>
            <person name="Tuo L."/>
        </authorList>
    </citation>
    <scope>NUCLEOTIDE SEQUENCE</scope>
    <source>
        <strain evidence="2">BSK3Z-2</strain>
    </source>
</reference>
<dbReference type="Proteomes" id="UP000677016">
    <property type="component" value="Unassembled WGS sequence"/>
</dbReference>
<comment type="caution">
    <text evidence="2">The sequence shown here is derived from an EMBL/GenBank/DDBJ whole genome shotgun (WGS) entry which is preliminary data.</text>
</comment>
<evidence type="ECO:0000256" key="1">
    <source>
        <dbReference type="SAM" id="MobiDB-lite"/>
    </source>
</evidence>
<protein>
    <submittedName>
        <fullName evidence="2">DUF3105 domain-containing protein</fullName>
    </submittedName>
</protein>
<gene>
    <name evidence="2" type="ORF">KC207_03385</name>
</gene>
<evidence type="ECO:0000313" key="2">
    <source>
        <dbReference type="EMBL" id="MBR7742336.1"/>
    </source>
</evidence>
<sequence>MRAGPVAAASLALAGLTGCGSGDDTPDIDGLVTWDLEPSHVTTPVDYPMTPGAGGPHHPTWLDCGVYDEPVPDENAVHSLEHGAVWVAYRPDTAADQVDALVASLPDTYVVVSPYPGLEAPVVATAWGAQVALDGVDDPRLKEFVVAYRQGPDTLEPGAPCHAGTDGTTATPQPEG</sequence>
<dbReference type="InterPro" id="IPR021454">
    <property type="entry name" value="DUF3105"/>
</dbReference>
<accession>A0A941D649</accession>
<feature type="compositionally biased region" description="Polar residues" evidence="1">
    <location>
        <begin position="166"/>
        <end position="176"/>
    </location>
</feature>
<keyword evidence="3" id="KW-1185">Reference proteome</keyword>
<proteinExistence type="predicted"/>
<evidence type="ECO:0000313" key="3">
    <source>
        <dbReference type="Proteomes" id="UP000677016"/>
    </source>
</evidence>
<dbReference type="PROSITE" id="PS51257">
    <property type="entry name" value="PROKAR_LIPOPROTEIN"/>
    <property type="match status" value="1"/>
</dbReference>
<dbReference type="AlphaFoldDB" id="A0A941D649"/>
<organism evidence="2 3">
    <name type="scientific">Phycicoccus avicenniae</name>
    <dbReference type="NCBI Taxonomy" id="2828860"/>
    <lineage>
        <taxon>Bacteria</taxon>
        <taxon>Bacillati</taxon>
        <taxon>Actinomycetota</taxon>
        <taxon>Actinomycetes</taxon>
        <taxon>Micrococcales</taxon>
        <taxon>Intrasporangiaceae</taxon>
        <taxon>Phycicoccus</taxon>
    </lineage>
</organism>
<dbReference type="RefSeq" id="WP_211601483.1">
    <property type="nucleotide sequence ID" value="NZ_JAGSNF010000003.1"/>
</dbReference>
<name>A0A941D649_9MICO</name>
<dbReference type="EMBL" id="JAGSNF010000003">
    <property type="protein sequence ID" value="MBR7742336.1"/>
    <property type="molecule type" value="Genomic_DNA"/>
</dbReference>
<feature type="region of interest" description="Disordered" evidence="1">
    <location>
        <begin position="153"/>
        <end position="176"/>
    </location>
</feature>
<dbReference type="Pfam" id="PF11303">
    <property type="entry name" value="DUF3105"/>
    <property type="match status" value="1"/>
</dbReference>